<dbReference type="AlphaFoldDB" id="A0A068R8B1"/>
<dbReference type="PANTHER" id="PTHR43124">
    <property type="entry name" value="PURINE EFFLUX PUMP PBUE"/>
    <property type="match status" value="1"/>
</dbReference>
<dbReference type="InterPro" id="IPR011701">
    <property type="entry name" value="MFS"/>
</dbReference>
<evidence type="ECO:0000256" key="5">
    <source>
        <dbReference type="ARBA" id="ARBA00023136"/>
    </source>
</evidence>
<keyword evidence="2" id="KW-1003">Cell membrane</keyword>
<name>A0A068R8B1_9GAMM</name>
<evidence type="ECO:0000256" key="1">
    <source>
        <dbReference type="ARBA" id="ARBA00004651"/>
    </source>
</evidence>
<feature type="transmembrane region" description="Helical" evidence="6">
    <location>
        <begin position="110"/>
        <end position="127"/>
    </location>
</feature>
<evidence type="ECO:0000313" key="9">
    <source>
        <dbReference type="Proteomes" id="UP000032735"/>
    </source>
</evidence>
<protein>
    <recommendedName>
        <fullName evidence="7">Major facilitator superfamily (MFS) profile domain-containing protein</fullName>
    </recommendedName>
</protein>
<sequence>MSHFKLSQSSGLIKIFWPLYMGLFLVGSEMYIISPLLEAVSYDLSVSIAASAQLITSYVIIQAILGPFISTLYDKLGPRAMITIGIIIFSIGNILSALTYNYWFVVCSRGIAGLGVAFFGPSTWVWISHRIEENLRGKAIAFGMASFALGQVFGVPIGAYSAAFLSWQLVLAIIGIAAILLLPSIWKRISSHSSNAIEMAPDNTHFDNNIIKTLLSPWQDKNLRWSYIVTFLFHSASLGAYSFLAIYLSKHFFIHDKYIGFIGILSGIGTFLGSLVIGYISERLFVKRRNGVIIFLIYCSLGGMIAVPLAFQMSYLILSVIFIFIWFLFSGSFDSCQQHSVIFLSKDNIPTSLSWNTSILYAASGVGVLIMSIRPEEPNFISGMAFLMMLVSLVSSLYLHIRIRNIDDK</sequence>
<feature type="transmembrane region" description="Helical" evidence="6">
    <location>
        <begin position="165"/>
        <end position="186"/>
    </location>
</feature>
<feature type="transmembrane region" description="Helical" evidence="6">
    <location>
        <begin position="12"/>
        <end position="34"/>
    </location>
</feature>
<evidence type="ECO:0000256" key="6">
    <source>
        <dbReference type="SAM" id="Phobius"/>
    </source>
</evidence>
<dbReference type="STRING" id="1354304.XPG1_2703"/>
<keyword evidence="3 6" id="KW-0812">Transmembrane</keyword>
<dbReference type="InterPro" id="IPR050189">
    <property type="entry name" value="MFS_Efflux_Transporters"/>
</dbReference>
<feature type="transmembrane region" description="Helical" evidence="6">
    <location>
        <begin position="353"/>
        <end position="374"/>
    </location>
</feature>
<feature type="transmembrane region" description="Helical" evidence="6">
    <location>
        <begin position="258"/>
        <end position="280"/>
    </location>
</feature>
<dbReference type="PROSITE" id="PS50850">
    <property type="entry name" value="MFS"/>
    <property type="match status" value="1"/>
</dbReference>
<gene>
    <name evidence="8" type="ORF">XPG1_2703</name>
</gene>
<dbReference type="InterPro" id="IPR020846">
    <property type="entry name" value="MFS_dom"/>
</dbReference>
<feature type="transmembrane region" description="Helical" evidence="6">
    <location>
        <begin position="225"/>
        <end position="246"/>
    </location>
</feature>
<feature type="domain" description="Major facilitator superfamily (MFS) profile" evidence="7">
    <location>
        <begin position="15"/>
        <end position="407"/>
    </location>
</feature>
<organism evidence="8 9">
    <name type="scientific">Xenorhabdus poinarii G6</name>
    <dbReference type="NCBI Taxonomy" id="1354304"/>
    <lineage>
        <taxon>Bacteria</taxon>
        <taxon>Pseudomonadati</taxon>
        <taxon>Pseudomonadota</taxon>
        <taxon>Gammaproteobacteria</taxon>
        <taxon>Enterobacterales</taxon>
        <taxon>Morganellaceae</taxon>
        <taxon>Xenorhabdus</taxon>
    </lineage>
</organism>
<keyword evidence="5 6" id="KW-0472">Membrane</keyword>
<dbReference type="KEGG" id="xpo:XPG1_2703"/>
<evidence type="ECO:0000259" key="7">
    <source>
        <dbReference type="PROSITE" id="PS50850"/>
    </source>
</evidence>
<dbReference type="Proteomes" id="UP000032735">
    <property type="component" value="Chromosome"/>
</dbReference>
<reference evidence="8 9" key="1">
    <citation type="submission" date="2013-07" db="EMBL/GenBank/DDBJ databases">
        <authorList>
            <person name="Genoscope - CEA"/>
        </authorList>
    </citation>
    <scope>NUCLEOTIDE SEQUENCE [LARGE SCALE GENOMIC DNA]</scope>
    <source>
        <strain evidence="8 9">G6</strain>
    </source>
</reference>
<dbReference type="GO" id="GO:0005886">
    <property type="term" value="C:plasma membrane"/>
    <property type="evidence" value="ECO:0007669"/>
    <property type="project" value="UniProtKB-SubCell"/>
</dbReference>
<evidence type="ECO:0000256" key="4">
    <source>
        <dbReference type="ARBA" id="ARBA00022989"/>
    </source>
</evidence>
<dbReference type="EMBL" id="FO704551">
    <property type="protein sequence ID" value="CDG22355.1"/>
    <property type="molecule type" value="Genomic_DNA"/>
</dbReference>
<keyword evidence="9" id="KW-1185">Reference proteome</keyword>
<dbReference type="PANTHER" id="PTHR43124:SF3">
    <property type="entry name" value="CHLORAMPHENICOL EFFLUX PUMP RV0191"/>
    <property type="match status" value="1"/>
</dbReference>
<dbReference type="Gene3D" id="1.20.1250.20">
    <property type="entry name" value="MFS general substrate transporter like domains"/>
    <property type="match status" value="1"/>
</dbReference>
<dbReference type="HOGENOM" id="CLU_001265_61_5_6"/>
<comment type="subcellular location">
    <subcellularLocation>
        <location evidence="1">Cell membrane</location>
        <topology evidence="1">Multi-pass membrane protein</topology>
    </subcellularLocation>
</comment>
<dbReference type="GO" id="GO:0022857">
    <property type="term" value="F:transmembrane transporter activity"/>
    <property type="evidence" value="ECO:0007669"/>
    <property type="project" value="InterPro"/>
</dbReference>
<feature type="transmembrane region" description="Helical" evidence="6">
    <location>
        <begin position="380"/>
        <end position="401"/>
    </location>
</feature>
<feature type="transmembrane region" description="Helical" evidence="6">
    <location>
        <begin position="46"/>
        <end position="69"/>
    </location>
</feature>
<dbReference type="OrthoDB" id="5368493at2"/>
<feature type="transmembrane region" description="Helical" evidence="6">
    <location>
        <begin position="315"/>
        <end position="333"/>
    </location>
</feature>
<dbReference type="InterPro" id="IPR036259">
    <property type="entry name" value="MFS_trans_sf"/>
</dbReference>
<feature type="transmembrane region" description="Helical" evidence="6">
    <location>
        <begin position="81"/>
        <end position="104"/>
    </location>
</feature>
<feature type="transmembrane region" description="Helical" evidence="6">
    <location>
        <begin position="292"/>
        <end position="309"/>
    </location>
</feature>
<accession>A0A068R8B1</accession>
<keyword evidence="4 6" id="KW-1133">Transmembrane helix</keyword>
<evidence type="ECO:0000313" key="8">
    <source>
        <dbReference type="EMBL" id="CDG22355.1"/>
    </source>
</evidence>
<proteinExistence type="predicted"/>
<dbReference type="Pfam" id="PF07690">
    <property type="entry name" value="MFS_1"/>
    <property type="match status" value="1"/>
</dbReference>
<evidence type="ECO:0000256" key="3">
    <source>
        <dbReference type="ARBA" id="ARBA00022692"/>
    </source>
</evidence>
<dbReference type="SUPFAM" id="SSF103473">
    <property type="entry name" value="MFS general substrate transporter"/>
    <property type="match status" value="1"/>
</dbReference>
<evidence type="ECO:0000256" key="2">
    <source>
        <dbReference type="ARBA" id="ARBA00022475"/>
    </source>
</evidence>